<keyword evidence="2" id="KW-1185">Reference proteome</keyword>
<evidence type="ECO:0000313" key="2">
    <source>
        <dbReference type="Proteomes" id="UP000683360"/>
    </source>
</evidence>
<dbReference type="OrthoDB" id="10460529at2759"/>
<gene>
    <name evidence="1" type="ORF">MEDL_8753</name>
</gene>
<dbReference type="EMBL" id="CAJPWZ010000462">
    <property type="protein sequence ID" value="CAG2193649.1"/>
    <property type="molecule type" value="Genomic_DNA"/>
</dbReference>
<dbReference type="SUPFAM" id="SSF56219">
    <property type="entry name" value="DNase I-like"/>
    <property type="match status" value="1"/>
</dbReference>
<dbReference type="AlphaFoldDB" id="A0A8S3QED0"/>
<proteinExistence type="predicted"/>
<sequence length="311" mass="36363">MNILTCGPLFTELKDSIDIYLLQEHWLFHCQLKMLNDILHNYNGVGKVVDSSDPITPWRMSRGYGGTAILWKKNLESIVTPLTIGNNRIHCIEINGDSSLIKITTQELRKLCGIEAAQKRIQDRNEIIEARSSNKTLFYKLINQQRGKLSRRIDELNVGDNIYNTLDQIMEGWKIHFGQLAENTLDENFDSNYLKTTENEYKNIIELCKAEIHIKILTIFGNITRANENSCEWRLVERQLQIKSKDSNSWFIDMKKICIKYNLENPLSLLYNELSKGKWKKMTTTAVQKYSTTRIKEEIMYYFSMKYIPKS</sequence>
<comment type="caution">
    <text evidence="1">The sequence shown here is derived from an EMBL/GenBank/DDBJ whole genome shotgun (WGS) entry which is preliminary data.</text>
</comment>
<reference evidence="1" key="1">
    <citation type="submission" date="2021-03" db="EMBL/GenBank/DDBJ databases">
        <authorList>
            <person name="Bekaert M."/>
        </authorList>
    </citation>
    <scope>NUCLEOTIDE SEQUENCE</scope>
</reference>
<dbReference type="Proteomes" id="UP000683360">
    <property type="component" value="Unassembled WGS sequence"/>
</dbReference>
<name>A0A8S3QED0_MYTED</name>
<accession>A0A8S3QED0</accession>
<dbReference type="InterPro" id="IPR036691">
    <property type="entry name" value="Endo/exonu/phosph_ase_sf"/>
</dbReference>
<organism evidence="1 2">
    <name type="scientific">Mytilus edulis</name>
    <name type="common">Blue mussel</name>
    <dbReference type="NCBI Taxonomy" id="6550"/>
    <lineage>
        <taxon>Eukaryota</taxon>
        <taxon>Metazoa</taxon>
        <taxon>Spiralia</taxon>
        <taxon>Lophotrochozoa</taxon>
        <taxon>Mollusca</taxon>
        <taxon>Bivalvia</taxon>
        <taxon>Autobranchia</taxon>
        <taxon>Pteriomorphia</taxon>
        <taxon>Mytilida</taxon>
        <taxon>Mytiloidea</taxon>
        <taxon>Mytilidae</taxon>
        <taxon>Mytilinae</taxon>
        <taxon>Mytilus</taxon>
    </lineage>
</organism>
<protein>
    <submittedName>
        <fullName evidence="1">Uncharacterized protein</fullName>
    </submittedName>
</protein>
<evidence type="ECO:0000313" key="1">
    <source>
        <dbReference type="EMBL" id="CAG2193649.1"/>
    </source>
</evidence>